<accession>A0ABT2YQC7</accession>
<proteinExistence type="inferred from homology"/>
<sequence length="304" mass="34308">MKEINTKRLVYFYEAVSLGTIRSAADKLGLAPSAISRQITQLEEELSCTLIERNRKGVCPTEAGSLLLKYYREAVANEEGYLSELRALKGLKSGHITLAIGEGFIGELMSTVLPEFQKKHPELTVTIHVAGSNELIRKVEEDEAHIGVLFHPPQRHKLRSHEVSLHPLCAIVPPEHPLISLGRPVHLEDIEPYPLVLQEKEFGVRQLIAVAEFQHRVRLVPTMTVNSFSILKEFVRSNMGVTILPEFVVRRELNDKHVVSLPIEDPVLSTGEVHIATRLGRQLSEASLELLKHLQLWMRDFHVD</sequence>
<dbReference type="Pfam" id="PF00126">
    <property type="entry name" value="HTH_1"/>
    <property type="match status" value="1"/>
</dbReference>
<dbReference type="InterPro" id="IPR050950">
    <property type="entry name" value="HTH-type_LysR_regulators"/>
</dbReference>
<feature type="domain" description="HTH lysR-type" evidence="5">
    <location>
        <begin position="4"/>
        <end position="61"/>
    </location>
</feature>
<evidence type="ECO:0000256" key="2">
    <source>
        <dbReference type="ARBA" id="ARBA00023015"/>
    </source>
</evidence>
<comment type="similarity">
    <text evidence="1">Belongs to the LysR transcriptional regulatory family.</text>
</comment>
<dbReference type="PROSITE" id="PS50931">
    <property type="entry name" value="HTH_LYSR"/>
    <property type="match status" value="1"/>
</dbReference>
<keyword evidence="2" id="KW-0805">Transcription regulation</keyword>
<keyword evidence="7" id="KW-1185">Reference proteome</keyword>
<dbReference type="RefSeq" id="WP_263529461.1">
    <property type="nucleotide sequence ID" value="NZ_JAOVZB010000001.1"/>
</dbReference>
<dbReference type="Proteomes" id="UP001209713">
    <property type="component" value="Unassembled WGS sequence"/>
</dbReference>
<evidence type="ECO:0000259" key="5">
    <source>
        <dbReference type="PROSITE" id="PS50931"/>
    </source>
</evidence>
<dbReference type="Gene3D" id="1.10.10.10">
    <property type="entry name" value="Winged helix-like DNA-binding domain superfamily/Winged helix DNA-binding domain"/>
    <property type="match status" value="1"/>
</dbReference>
<protein>
    <submittedName>
        <fullName evidence="6">LysR family transcriptional regulator</fullName>
    </submittedName>
</protein>
<dbReference type="InterPro" id="IPR005119">
    <property type="entry name" value="LysR_subst-bd"/>
</dbReference>
<keyword evidence="4" id="KW-0804">Transcription</keyword>
<evidence type="ECO:0000313" key="7">
    <source>
        <dbReference type="Proteomes" id="UP001209713"/>
    </source>
</evidence>
<evidence type="ECO:0000256" key="1">
    <source>
        <dbReference type="ARBA" id="ARBA00009437"/>
    </source>
</evidence>
<evidence type="ECO:0000313" key="6">
    <source>
        <dbReference type="EMBL" id="MCV2402097.1"/>
    </source>
</evidence>
<dbReference type="InterPro" id="IPR000847">
    <property type="entry name" value="LysR_HTH_N"/>
</dbReference>
<gene>
    <name evidence="6" type="ORF">OFY17_04260</name>
</gene>
<evidence type="ECO:0000256" key="4">
    <source>
        <dbReference type="ARBA" id="ARBA00023163"/>
    </source>
</evidence>
<reference evidence="6 7" key="1">
    <citation type="submission" date="2022-10" db="EMBL/GenBank/DDBJ databases">
        <title>Marinomonas transparenta sp. nov. and Marinomonas sargassi sp. nov., isolated from marine alga (Sargassum natans (L.) Gaillon).</title>
        <authorList>
            <person name="Wang Y."/>
        </authorList>
    </citation>
    <scope>NUCLEOTIDE SEQUENCE [LARGE SCALE GENOMIC DNA]</scope>
    <source>
        <strain evidence="6 7">C2222</strain>
    </source>
</reference>
<evidence type="ECO:0000256" key="3">
    <source>
        <dbReference type="ARBA" id="ARBA00023125"/>
    </source>
</evidence>
<dbReference type="InterPro" id="IPR036390">
    <property type="entry name" value="WH_DNA-bd_sf"/>
</dbReference>
<name>A0ABT2YQC7_9GAMM</name>
<dbReference type="InterPro" id="IPR036388">
    <property type="entry name" value="WH-like_DNA-bd_sf"/>
</dbReference>
<dbReference type="PANTHER" id="PTHR30419:SF8">
    <property type="entry name" value="NITROGEN ASSIMILATION TRANSCRIPTIONAL ACTIVATOR-RELATED"/>
    <property type="match status" value="1"/>
</dbReference>
<dbReference type="PANTHER" id="PTHR30419">
    <property type="entry name" value="HTH-TYPE TRANSCRIPTIONAL REGULATOR YBHD"/>
    <property type="match status" value="1"/>
</dbReference>
<organism evidence="6 7">
    <name type="scientific">Marinomonas sargassi</name>
    <dbReference type="NCBI Taxonomy" id="2984494"/>
    <lineage>
        <taxon>Bacteria</taxon>
        <taxon>Pseudomonadati</taxon>
        <taxon>Pseudomonadota</taxon>
        <taxon>Gammaproteobacteria</taxon>
        <taxon>Oceanospirillales</taxon>
        <taxon>Oceanospirillaceae</taxon>
        <taxon>Marinomonas</taxon>
    </lineage>
</organism>
<dbReference type="Gene3D" id="3.40.190.290">
    <property type="match status" value="1"/>
</dbReference>
<dbReference type="SUPFAM" id="SSF46785">
    <property type="entry name" value="Winged helix' DNA-binding domain"/>
    <property type="match status" value="1"/>
</dbReference>
<comment type="caution">
    <text evidence="6">The sequence shown here is derived from an EMBL/GenBank/DDBJ whole genome shotgun (WGS) entry which is preliminary data.</text>
</comment>
<dbReference type="Pfam" id="PF03466">
    <property type="entry name" value="LysR_substrate"/>
    <property type="match status" value="1"/>
</dbReference>
<keyword evidence="3" id="KW-0238">DNA-binding</keyword>
<dbReference type="EMBL" id="JAOVZB010000001">
    <property type="protein sequence ID" value="MCV2402097.1"/>
    <property type="molecule type" value="Genomic_DNA"/>
</dbReference>
<dbReference type="SUPFAM" id="SSF53850">
    <property type="entry name" value="Periplasmic binding protein-like II"/>
    <property type="match status" value="1"/>
</dbReference>